<proteinExistence type="predicted"/>
<dbReference type="Proteomes" id="UP000078240">
    <property type="component" value="Unassembled WGS sequence"/>
</dbReference>
<organism evidence="1 2">
    <name type="scientific">Purpureocillium lilacinum</name>
    <name type="common">Paecilomyces lilacinus</name>
    <dbReference type="NCBI Taxonomy" id="33203"/>
    <lineage>
        <taxon>Eukaryota</taxon>
        <taxon>Fungi</taxon>
        <taxon>Dikarya</taxon>
        <taxon>Ascomycota</taxon>
        <taxon>Pezizomycotina</taxon>
        <taxon>Sordariomycetes</taxon>
        <taxon>Hypocreomycetidae</taxon>
        <taxon>Hypocreales</taxon>
        <taxon>Ophiocordycipitaceae</taxon>
        <taxon>Purpureocillium</taxon>
    </lineage>
</organism>
<comment type="caution">
    <text evidence="1">The sequence shown here is derived from an EMBL/GenBank/DDBJ whole genome shotgun (WGS) entry which is preliminary data.</text>
</comment>
<evidence type="ECO:0000313" key="2">
    <source>
        <dbReference type="Proteomes" id="UP000078240"/>
    </source>
</evidence>
<evidence type="ECO:0000313" key="1">
    <source>
        <dbReference type="EMBL" id="OAQ87663.1"/>
    </source>
</evidence>
<name>A0A179HDU0_PURLI</name>
<gene>
    <name evidence="1" type="ORF">VFPBJ_01703</name>
</gene>
<dbReference type="AlphaFoldDB" id="A0A179HDU0"/>
<protein>
    <submittedName>
        <fullName evidence="1">Uncharacterized protein</fullName>
    </submittedName>
</protein>
<reference evidence="1 2" key="1">
    <citation type="submission" date="2016-01" db="EMBL/GenBank/DDBJ databases">
        <title>Biosynthesis of antibiotic leucinostatins and their inhibition on Phytophthora in bio-control Purpureocillium lilacinum.</title>
        <authorList>
            <person name="Wang G."/>
            <person name="Liu Z."/>
            <person name="Lin R."/>
            <person name="Li E."/>
            <person name="Mao Z."/>
            <person name="Ling J."/>
            <person name="Yin W."/>
            <person name="Xie B."/>
        </authorList>
    </citation>
    <scope>NUCLEOTIDE SEQUENCE [LARGE SCALE GENOMIC DNA]</scope>
    <source>
        <strain evidence="1">PLBJ-1</strain>
    </source>
</reference>
<accession>A0A179HDU0</accession>
<dbReference type="EMBL" id="LSBH01000001">
    <property type="protein sequence ID" value="OAQ87663.1"/>
    <property type="molecule type" value="Genomic_DNA"/>
</dbReference>
<sequence>MPPRLIPSSILGVPRRDVSDYSAWDGAWYGGYGGSCAIPALLARYDISGMVSRNYCPLELSIVSSV</sequence>